<dbReference type="EMBL" id="GBRH01234814">
    <property type="protein sequence ID" value="JAD63081.1"/>
    <property type="molecule type" value="Transcribed_RNA"/>
</dbReference>
<proteinExistence type="predicted"/>
<sequence>MQFIPLDRWIFGCIRIYQTALFDFSFPA</sequence>
<organism evidence="1">
    <name type="scientific">Arundo donax</name>
    <name type="common">Giant reed</name>
    <name type="synonym">Donax arundinaceus</name>
    <dbReference type="NCBI Taxonomy" id="35708"/>
    <lineage>
        <taxon>Eukaryota</taxon>
        <taxon>Viridiplantae</taxon>
        <taxon>Streptophyta</taxon>
        <taxon>Embryophyta</taxon>
        <taxon>Tracheophyta</taxon>
        <taxon>Spermatophyta</taxon>
        <taxon>Magnoliopsida</taxon>
        <taxon>Liliopsida</taxon>
        <taxon>Poales</taxon>
        <taxon>Poaceae</taxon>
        <taxon>PACMAD clade</taxon>
        <taxon>Arundinoideae</taxon>
        <taxon>Arundineae</taxon>
        <taxon>Arundo</taxon>
    </lineage>
</organism>
<accession>A0A0A9BIA9</accession>
<evidence type="ECO:0000313" key="1">
    <source>
        <dbReference type="EMBL" id="JAD63081.1"/>
    </source>
</evidence>
<dbReference type="AlphaFoldDB" id="A0A0A9BIA9"/>
<protein>
    <submittedName>
        <fullName evidence="1">Uncharacterized protein</fullName>
    </submittedName>
</protein>
<reference evidence="1" key="1">
    <citation type="submission" date="2014-09" db="EMBL/GenBank/DDBJ databases">
        <authorList>
            <person name="Magalhaes I.L.F."/>
            <person name="Oliveira U."/>
            <person name="Santos F.R."/>
            <person name="Vidigal T.H.D.A."/>
            <person name="Brescovit A.D."/>
            <person name="Santos A.J."/>
        </authorList>
    </citation>
    <scope>NUCLEOTIDE SEQUENCE</scope>
    <source>
        <tissue evidence="1">Shoot tissue taken approximately 20 cm above the soil surface</tissue>
    </source>
</reference>
<reference evidence="1" key="2">
    <citation type="journal article" date="2015" name="Data Brief">
        <title>Shoot transcriptome of the giant reed, Arundo donax.</title>
        <authorList>
            <person name="Barrero R.A."/>
            <person name="Guerrero F.D."/>
            <person name="Moolhuijzen P."/>
            <person name="Goolsby J.A."/>
            <person name="Tidwell J."/>
            <person name="Bellgard S.E."/>
            <person name="Bellgard M.I."/>
        </authorList>
    </citation>
    <scope>NUCLEOTIDE SEQUENCE</scope>
    <source>
        <tissue evidence="1">Shoot tissue taken approximately 20 cm above the soil surface</tissue>
    </source>
</reference>
<name>A0A0A9BIA9_ARUDO</name>